<proteinExistence type="predicted"/>
<dbReference type="EMBL" id="JPKY01000004">
    <property type="protein sequence ID" value="KFH48198.1"/>
    <property type="molecule type" value="Genomic_DNA"/>
</dbReference>
<organism evidence="3 4">
    <name type="scientific">Hapsidospora chrysogenum (strain ATCC 11550 / CBS 779.69 / DSM 880 / IAM 14645 / JCM 23072 / IMI 49137)</name>
    <name type="common">Acremonium chrysogenum</name>
    <dbReference type="NCBI Taxonomy" id="857340"/>
    <lineage>
        <taxon>Eukaryota</taxon>
        <taxon>Fungi</taxon>
        <taxon>Dikarya</taxon>
        <taxon>Ascomycota</taxon>
        <taxon>Pezizomycotina</taxon>
        <taxon>Sordariomycetes</taxon>
        <taxon>Hypocreomycetidae</taxon>
        <taxon>Hypocreales</taxon>
        <taxon>Bionectriaceae</taxon>
        <taxon>Hapsidospora</taxon>
    </lineage>
</organism>
<feature type="signal peptide" evidence="2">
    <location>
        <begin position="1"/>
        <end position="21"/>
    </location>
</feature>
<feature type="chain" id="PRO_5001815592" evidence="2">
    <location>
        <begin position="22"/>
        <end position="158"/>
    </location>
</feature>
<evidence type="ECO:0000313" key="4">
    <source>
        <dbReference type="Proteomes" id="UP000029964"/>
    </source>
</evidence>
<evidence type="ECO:0000256" key="2">
    <source>
        <dbReference type="SAM" id="SignalP"/>
    </source>
</evidence>
<evidence type="ECO:0000313" key="3">
    <source>
        <dbReference type="EMBL" id="KFH48198.1"/>
    </source>
</evidence>
<dbReference type="OrthoDB" id="5103851at2759"/>
<feature type="region of interest" description="Disordered" evidence="1">
    <location>
        <begin position="110"/>
        <end position="135"/>
    </location>
</feature>
<protein>
    <submittedName>
        <fullName evidence="3">Uncharacterized protein</fullName>
    </submittedName>
</protein>
<keyword evidence="4" id="KW-1185">Reference proteome</keyword>
<reference evidence="4" key="1">
    <citation type="journal article" date="2014" name="Genome Announc.">
        <title>Genome sequence and annotation of Acremonium chrysogenum, producer of the beta-lactam antibiotic cephalosporin C.</title>
        <authorList>
            <person name="Terfehr D."/>
            <person name="Dahlmann T.A."/>
            <person name="Specht T."/>
            <person name="Zadra I."/>
            <person name="Kuernsteiner H."/>
            <person name="Kueck U."/>
        </authorList>
    </citation>
    <scope>NUCLEOTIDE SEQUENCE [LARGE SCALE GENOMIC DNA]</scope>
    <source>
        <strain evidence="4">ATCC 11550 / CBS 779.69 / DSM 880 / IAM 14645 / JCM 23072 / IMI 49137</strain>
    </source>
</reference>
<name>A0A086TFR6_HAPC1</name>
<dbReference type="AlphaFoldDB" id="A0A086TFR6"/>
<gene>
    <name evidence="3" type="ORF">ACRE_008260</name>
</gene>
<accession>A0A086TFR6</accession>
<comment type="caution">
    <text evidence="3">The sequence shown here is derived from an EMBL/GenBank/DDBJ whole genome shotgun (WGS) entry which is preliminary data.</text>
</comment>
<keyword evidence="2" id="KW-0732">Signal</keyword>
<sequence length="158" mass="15789">MLVPKMKTLAQSLILTGAVTAGVNAMAPYSDETRTETVSPQELGSMTVDGLYVYTMNYCTIVQTTDCAVSLTTGGPVPETTATIVPTGDEASSGLGSVTTTVTTAISVPATETAGDGNPTQTHGHEAPPAHSTTGGAAVVDTAQAALLGVAGIAMAFL</sequence>
<dbReference type="HOGENOM" id="CLU_1723610_0_0_1"/>
<evidence type="ECO:0000256" key="1">
    <source>
        <dbReference type="SAM" id="MobiDB-lite"/>
    </source>
</evidence>
<dbReference type="Proteomes" id="UP000029964">
    <property type="component" value="Unassembled WGS sequence"/>
</dbReference>